<comment type="caution">
    <text evidence="3">The sequence shown here is derived from an EMBL/GenBank/DDBJ whole genome shotgun (WGS) entry which is preliminary data.</text>
</comment>
<proteinExistence type="predicted"/>
<dbReference type="GO" id="GO:0016301">
    <property type="term" value="F:kinase activity"/>
    <property type="evidence" value="ECO:0007669"/>
    <property type="project" value="UniProtKB-KW"/>
</dbReference>
<dbReference type="Proteomes" id="UP001153069">
    <property type="component" value="Unassembled WGS sequence"/>
</dbReference>
<keyword evidence="3" id="KW-0418">Kinase</keyword>
<dbReference type="InterPro" id="IPR032675">
    <property type="entry name" value="LRR_dom_sf"/>
</dbReference>
<dbReference type="Pfam" id="PF00560">
    <property type="entry name" value="LRR_1"/>
    <property type="match status" value="1"/>
</dbReference>
<keyword evidence="4" id="KW-1185">Reference proteome</keyword>
<evidence type="ECO:0000256" key="1">
    <source>
        <dbReference type="SAM" id="MobiDB-lite"/>
    </source>
</evidence>
<feature type="transmembrane region" description="Helical" evidence="2">
    <location>
        <begin position="148"/>
        <end position="177"/>
    </location>
</feature>
<reference evidence="3" key="1">
    <citation type="submission" date="2020-06" db="EMBL/GenBank/DDBJ databases">
        <authorList>
            <consortium name="Plant Systems Biology data submission"/>
        </authorList>
    </citation>
    <scope>NUCLEOTIDE SEQUENCE</scope>
    <source>
        <strain evidence="3">D6</strain>
    </source>
</reference>
<organism evidence="3 4">
    <name type="scientific">Seminavis robusta</name>
    <dbReference type="NCBI Taxonomy" id="568900"/>
    <lineage>
        <taxon>Eukaryota</taxon>
        <taxon>Sar</taxon>
        <taxon>Stramenopiles</taxon>
        <taxon>Ochrophyta</taxon>
        <taxon>Bacillariophyta</taxon>
        <taxon>Bacillariophyceae</taxon>
        <taxon>Bacillariophycidae</taxon>
        <taxon>Naviculales</taxon>
        <taxon>Naviculaceae</taxon>
        <taxon>Seminavis</taxon>
    </lineage>
</organism>
<sequence>MSSSNESEFDLDDELADLSELGLEDIEPSSVTPKKGFTKTMNSSHNSDRFRRFSAAPAPARKSSSASTGSVAKLWKARGKQGKVDQSVNLMSVSHHHRESSNGTNGTGWGQSSLTNIFLDRDSMAGSSRSSMHDDSSHKNGKAKLKKWPVFVVLMMTVLIVLILIITVPTGGIIFVASPPKEKSTPVPQPQEGPNSQQQAELEHLKAKTERLNELNDMLAQAGIPPNENTAANKAVHWIAVEDPAQLPLDNTSNHNPQQLLQRYTLALFYHSQQQGVPVLQDQVQTTTKAAKRTGGRQLEHKQQSTDLTNRAYFDKAWMTPRHVCHWHGVVCDSTGQIVHEIRLQQTLLQGTIPHELFVTMPSLTGINLMHNQLHGSIPSTSTHTANKTVTKLENLLLGDNQLTGSLPHHLFQDLPTLQVLILEGNKLTGELPQLPPQKNNQNNNNDNNLRILSLASNHLVGSIPTSYGEQLAGLQKLHLDGNSGLKGAVPSELGLLPHLERMELDGTSLVGDMPSEVCALRQTSRLKYLVADCTTGKIQCDCCSDCY</sequence>
<protein>
    <submittedName>
        <fullName evidence="3">LRR receptor-like serine threonine-protein kinase</fullName>
    </submittedName>
</protein>
<accession>A0A9N8DRJ0</accession>
<dbReference type="InterPro" id="IPR001611">
    <property type="entry name" value="Leu-rich_rpt"/>
</dbReference>
<evidence type="ECO:0000256" key="2">
    <source>
        <dbReference type="SAM" id="Phobius"/>
    </source>
</evidence>
<dbReference type="PANTHER" id="PTHR48064:SF6">
    <property type="entry name" value="RECEPTOR-LIKE PROTEIN KINASE 2"/>
    <property type="match status" value="1"/>
</dbReference>
<keyword evidence="2" id="KW-0472">Membrane</keyword>
<dbReference type="Gene3D" id="3.80.10.10">
    <property type="entry name" value="Ribonuclease Inhibitor"/>
    <property type="match status" value="2"/>
</dbReference>
<feature type="region of interest" description="Disordered" evidence="1">
    <location>
        <begin position="20"/>
        <end position="72"/>
    </location>
</feature>
<dbReference type="AlphaFoldDB" id="A0A9N8DRJ0"/>
<keyword evidence="3" id="KW-0808">Transferase</keyword>
<feature type="region of interest" description="Disordered" evidence="1">
    <location>
        <begin position="181"/>
        <end position="201"/>
    </location>
</feature>
<gene>
    <name evidence="3" type="ORF">SEMRO_304_G112540.1</name>
</gene>
<name>A0A9N8DRJ0_9STRA</name>
<keyword evidence="2" id="KW-1133">Transmembrane helix</keyword>
<dbReference type="PANTHER" id="PTHR48064">
    <property type="entry name" value="OS01G0750400 PROTEIN"/>
    <property type="match status" value="1"/>
</dbReference>
<dbReference type="SUPFAM" id="SSF52058">
    <property type="entry name" value="L domain-like"/>
    <property type="match status" value="1"/>
</dbReference>
<dbReference type="EMBL" id="CAICTM010000303">
    <property type="protein sequence ID" value="CAB9507382.1"/>
    <property type="molecule type" value="Genomic_DNA"/>
</dbReference>
<keyword evidence="3" id="KW-0675">Receptor</keyword>
<evidence type="ECO:0000313" key="3">
    <source>
        <dbReference type="EMBL" id="CAB9507382.1"/>
    </source>
</evidence>
<dbReference type="InterPro" id="IPR053038">
    <property type="entry name" value="RLP_Defense"/>
</dbReference>
<dbReference type="OrthoDB" id="27267at2759"/>
<evidence type="ECO:0000313" key="4">
    <source>
        <dbReference type="Proteomes" id="UP001153069"/>
    </source>
</evidence>
<feature type="compositionally biased region" description="Low complexity" evidence="1">
    <location>
        <begin position="53"/>
        <end position="67"/>
    </location>
</feature>
<keyword evidence="2" id="KW-0812">Transmembrane</keyword>